<dbReference type="Proteomes" id="UP000008783">
    <property type="component" value="Unassembled WGS sequence"/>
</dbReference>
<keyword evidence="1" id="KW-0175">Coiled coil</keyword>
<dbReference type="Pfam" id="PF18758">
    <property type="entry name" value="KDZ"/>
    <property type="match status" value="1"/>
</dbReference>
<accession>H6QPJ7</accession>
<evidence type="ECO:0000256" key="2">
    <source>
        <dbReference type="SAM" id="MobiDB-lite"/>
    </source>
</evidence>
<evidence type="ECO:0000313" key="5">
    <source>
        <dbReference type="Proteomes" id="UP000008783"/>
    </source>
</evidence>
<organism evidence="4 5">
    <name type="scientific">Puccinia graminis f. sp. tritici (strain CRL 75-36-700-3 / race SCCL)</name>
    <name type="common">Black stem rust fungus</name>
    <dbReference type="NCBI Taxonomy" id="418459"/>
    <lineage>
        <taxon>Eukaryota</taxon>
        <taxon>Fungi</taxon>
        <taxon>Dikarya</taxon>
        <taxon>Basidiomycota</taxon>
        <taxon>Pucciniomycotina</taxon>
        <taxon>Pucciniomycetes</taxon>
        <taxon>Pucciniales</taxon>
        <taxon>Pucciniaceae</taxon>
        <taxon>Puccinia</taxon>
    </lineage>
</organism>
<dbReference type="VEuPathDB" id="FungiDB:PGTG_20864"/>
<feature type="coiled-coil region" evidence="1">
    <location>
        <begin position="559"/>
        <end position="586"/>
    </location>
</feature>
<dbReference type="EMBL" id="DS178265">
    <property type="protein sequence ID" value="EHS63882.1"/>
    <property type="molecule type" value="Genomic_DNA"/>
</dbReference>
<dbReference type="InterPro" id="IPR040521">
    <property type="entry name" value="KDZ"/>
</dbReference>
<dbReference type="KEGG" id="pgr:PGTG_20864"/>
<protein>
    <recommendedName>
        <fullName evidence="3">CxC1-like cysteine cluster associated with KDZ transposases domain-containing protein</fullName>
    </recommendedName>
</protein>
<evidence type="ECO:0000313" key="4">
    <source>
        <dbReference type="EMBL" id="EHS63882.1"/>
    </source>
</evidence>
<feature type="domain" description="CxC1-like cysteine cluster associated with KDZ transposases" evidence="3">
    <location>
        <begin position="144"/>
        <end position="236"/>
    </location>
</feature>
<evidence type="ECO:0000256" key="1">
    <source>
        <dbReference type="SAM" id="Coils"/>
    </source>
</evidence>
<feature type="region of interest" description="Disordered" evidence="2">
    <location>
        <begin position="1"/>
        <end position="87"/>
    </location>
</feature>
<feature type="compositionally biased region" description="Basic and acidic residues" evidence="2">
    <location>
        <begin position="70"/>
        <end position="82"/>
    </location>
</feature>
<dbReference type="OrthoDB" id="2498779at2759"/>
<evidence type="ECO:0000259" key="3">
    <source>
        <dbReference type="Pfam" id="PF18802"/>
    </source>
</evidence>
<dbReference type="RefSeq" id="XP_003890577.1">
    <property type="nucleotide sequence ID" value="XM_003890528.1"/>
</dbReference>
<dbReference type="InParanoid" id="H6QPJ7"/>
<dbReference type="Pfam" id="PF18802">
    <property type="entry name" value="CxC1"/>
    <property type="match status" value="1"/>
</dbReference>
<name>H6QPJ7_PUCGT</name>
<gene>
    <name evidence="4" type="ORF">PGTG_20864</name>
</gene>
<dbReference type="HOGENOM" id="CLU_011407_5_0_1"/>
<reference evidence="5" key="1">
    <citation type="journal article" date="2011" name="Proc. Natl. Acad. Sci. U.S.A.">
        <title>Obligate biotrophy features unraveled by the genomic analysis of rust fungi.</title>
        <authorList>
            <person name="Duplessis S."/>
            <person name="Cuomo C.A."/>
            <person name="Lin Y.-C."/>
            <person name="Aerts A."/>
            <person name="Tisserant E."/>
            <person name="Veneault-Fourrey C."/>
            <person name="Joly D.L."/>
            <person name="Hacquard S."/>
            <person name="Amselem J."/>
            <person name="Cantarel B.L."/>
            <person name="Chiu R."/>
            <person name="Coutinho P.M."/>
            <person name="Feau N."/>
            <person name="Field M."/>
            <person name="Frey P."/>
            <person name="Gelhaye E."/>
            <person name="Goldberg J."/>
            <person name="Grabherr M.G."/>
            <person name="Kodira C.D."/>
            <person name="Kohler A."/>
            <person name="Kuees U."/>
            <person name="Lindquist E.A."/>
            <person name="Lucas S.M."/>
            <person name="Mago R."/>
            <person name="Mauceli E."/>
            <person name="Morin E."/>
            <person name="Murat C."/>
            <person name="Pangilinan J.L."/>
            <person name="Park R."/>
            <person name="Pearson M."/>
            <person name="Quesneville H."/>
            <person name="Rouhier N."/>
            <person name="Sakthikumar S."/>
            <person name="Salamov A.A."/>
            <person name="Schmutz J."/>
            <person name="Selles B."/>
            <person name="Shapiro H."/>
            <person name="Tanguay P."/>
            <person name="Tuskan G.A."/>
            <person name="Henrissat B."/>
            <person name="Van de Peer Y."/>
            <person name="Rouze P."/>
            <person name="Ellis J.G."/>
            <person name="Dodds P.N."/>
            <person name="Schein J.E."/>
            <person name="Zhong S."/>
            <person name="Hamelin R.C."/>
            <person name="Grigoriev I.V."/>
            <person name="Szabo L.J."/>
            <person name="Martin F."/>
        </authorList>
    </citation>
    <scope>NUCLEOTIDE SEQUENCE [LARGE SCALE GENOMIC DNA]</scope>
    <source>
        <strain evidence="5">CRL 75-36-700-3 / race SCCL</strain>
    </source>
</reference>
<dbReference type="STRING" id="418459.H6QPJ7"/>
<dbReference type="PANTHER" id="PTHR33096">
    <property type="entry name" value="CXC2 DOMAIN-CONTAINING PROTEIN"/>
    <property type="match status" value="1"/>
</dbReference>
<dbReference type="AlphaFoldDB" id="H6QPJ7"/>
<dbReference type="PANTHER" id="PTHR33096:SF1">
    <property type="entry name" value="CXC1-LIKE CYSTEINE CLUSTER ASSOCIATED WITH KDZ TRANSPOSASES DOMAIN-CONTAINING PROTEIN"/>
    <property type="match status" value="1"/>
</dbReference>
<dbReference type="GeneID" id="13542916"/>
<proteinExistence type="predicted"/>
<dbReference type="InterPro" id="IPR041320">
    <property type="entry name" value="CxC1"/>
</dbReference>
<keyword evidence="5" id="KW-1185">Reference proteome</keyword>
<sequence length="634" mass="73669">MPPFEGEGGKKRKRSRRPATSSSISLAKALELERQHALQDLSSNPPNDPPSNHTSRGLPDESNPDVNDFESDRQHYEDHQELDNDYESDTRVQLLADYFRSEHYKRRKLLEEQHWQEVYDKMFTSFHDCATKTSHWGNQMLWDTDWKAECECTLTRKRPVVLVDLLSRRESRIEFCDCQPDQVRLIQMGYIGGAPKFPRTAFSIRLLQFHHIVWKHSAIALTPFSKALDEHLDFNSPLILVNRPELEEEGTYTTRQWRKTLLSAIDAYREMLHREEHLSEELLQMSKIDKLAELCPKCFGPTVPGKKEDEPDYIVCMDGNFQYRRHKAASNEIIPLKTPSLFINPDKVEAMAISMSNTRIADVEPESSSDRCTDQHTAANDVRGGHTWKACDDTGIFGMACRHDQILSLINIVRSGERAYFPMTMINYLLKSTLTHGGTPKKCAFLYDIGCNIEKGISRRDQFSEERSNNQLKFGTSVFHAYVHEWSCQLKYNPRINEGWVKLLLDRGKTIEKMMRTSQKELQEISDQHGHHTEYLKNQWFRQRACQLSQMETDSQSDLKKQVDQLIDLEDKLREAHEEMVEIQHRQRRTQTVDQVRRMDELPSTLIWLEQQIEGIVEELGSEFFEGVSGASSE</sequence>